<evidence type="ECO:0000256" key="9">
    <source>
        <dbReference type="ARBA" id="ARBA00022837"/>
    </source>
</evidence>
<reference evidence="19" key="1">
    <citation type="journal article" date="2021" name="Nat. Commun.">
        <title>Genomic analyses provide insights into spinach domestication and the genetic basis of agronomic traits.</title>
        <authorList>
            <person name="Cai X."/>
            <person name="Sun X."/>
            <person name="Xu C."/>
            <person name="Sun H."/>
            <person name="Wang X."/>
            <person name="Ge C."/>
            <person name="Zhang Z."/>
            <person name="Wang Q."/>
            <person name="Fei Z."/>
            <person name="Jiao C."/>
            <person name="Wang Q."/>
        </authorList>
    </citation>
    <scope>NUCLEOTIDE SEQUENCE [LARGE SCALE GENOMIC DNA]</scope>
    <source>
        <strain evidence="19">cv. Varoflay</strain>
    </source>
</reference>
<feature type="binding site" description="axial binding residue" evidence="15">
    <location>
        <position position="110"/>
    </location>
    <ligand>
        <name>heme b</name>
        <dbReference type="ChEBI" id="CHEBI:60344"/>
    </ligand>
    <ligandPart>
        <name>Fe</name>
        <dbReference type="ChEBI" id="CHEBI:18248"/>
    </ligandPart>
</feature>
<feature type="disulfide bond" evidence="16">
    <location>
        <begin position="117"/>
        <end position="147"/>
    </location>
</feature>
<dbReference type="AlphaFoldDB" id="A0A9R0J022"/>
<evidence type="ECO:0000259" key="18">
    <source>
        <dbReference type="PROSITE" id="PS50873"/>
    </source>
</evidence>
<dbReference type="Gene3D" id="1.10.520.10">
    <property type="match status" value="1"/>
</dbReference>
<dbReference type="GO" id="GO:0020037">
    <property type="term" value="F:heme binding"/>
    <property type="evidence" value="ECO:0007669"/>
    <property type="project" value="InterPro"/>
</dbReference>
<comment type="cofactor">
    <cofactor evidence="15">
        <name>heme b</name>
        <dbReference type="ChEBI" id="CHEBI:60344"/>
    </cofactor>
    <text evidence="15">Binds 1 heme b (iron(II)-protoporphyrin IX) group per subunit.</text>
</comment>
<evidence type="ECO:0000256" key="13">
    <source>
        <dbReference type="ARBA" id="ARBA00023324"/>
    </source>
</evidence>
<evidence type="ECO:0000256" key="12">
    <source>
        <dbReference type="ARBA" id="ARBA00023157"/>
    </source>
</evidence>
<protein>
    <recommendedName>
        <fullName evidence="3">peroxidase</fullName>
        <ecNumber evidence="3">1.11.1.7</ecNumber>
    </recommendedName>
</protein>
<evidence type="ECO:0000256" key="16">
    <source>
        <dbReference type="PIRSR" id="PIRSR600823-5"/>
    </source>
</evidence>
<dbReference type="Pfam" id="PF00141">
    <property type="entry name" value="peroxidase"/>
    <property type="match status" value="1"/>
</dbReference>
<evidence type="ECO:0000256" key="17">
    <source>
        <dbReference type="RuleBase" id="RU004241"/>
    </source>
</evidence>
<feature type="binding site" evidence="15">
    <location>
        <position position="170"/>
    </location>
    <ligand>
        <name>Ca(2+)</name>
        <dbReference type="ChEBI" id="CHEBI:29108"/>
        <label>2</label>
    </ligand>
</feature>
<dbReference type="PROSITE" id="PS50873">
    <property type="entry name" value="PEROXIDASE_4"/>
    <property type="match status" value="1"/>
</dbReference>
<keyword evidence="6" id="KW-0349">Heme</keyword>
<comment type="function">
    <text evidence="2">Removal of H(2)O(2), oxidation of toxic reductants, biosynthesis and degradation of lignin, suberization, auxin catabolism, response to environmental stresses such as wounding, pathogen attack and oxidative stress. These functions might be dependent on each isozyme/isoform in each plant tissue.</text>
</comment>
<evidence type="ECO:0000256" key="7">
    <source>
        <dbReference type="ARBA" id="ARBA00022723"/>
    </source>
</evidence>
<dbReference type="PRINTS" id="PR00458">
    <property type="entry name" value="PEROXIDASE"/>
</dbReference>
<evidence type="ECO:0000256" key="8">
    <source>
        <dbReference type="ARBA" id="ARBA00022729"/>
    </source>
</evidence>
<evidence type="ECO:0000256" key="1">
    <source>
        <dbReference type="ARBA" id="ARBA00000189"/>
    </source>
</evidence>
<evidence type="ECO:0000256" key="4">
    <source>
        <dbReference type="ARBA" id="ARBA00022525"/>
    </source>
</evidence>
<keyword evidence="11 15" id="KW-0408">Iron</keyword>
<dbReference type="RefSeq" id="XP_021858063.1">
    <property type="nucleotide sequence ID" value="XM_022002371.2"/>
</dbReference>
<dbReference type="Proteomes" id="UP000813463">
    <property type="component" value="Chromosome 4"/>
</dbReference>
<dbReference type="OrthoDB" id="2113341at2759"/>
<keyword evidence="5" id="KW-0575">Peroxidase</keyword>
<evidence type="ECO:0000256" key="14">
    <source>
        <dbReference type="PIRSR" id="PIRSR600823-2"/>
    </source>
</evidence>
<accession>A0A9R0J022</accession>
<dbReference type="PRINTS" id="PR00461">
    <property type="entry name" value="PLPEROXIDASE"/>
</dbReference>
<evidence type="ECO:0000256" key="10">
    <source>
        <dbReference type="ARBA" id="ARBA00023002"/>
    </source>
</evidence>
<dbReference type="Gene3D" id="1.10.420.10">
    <property type="entry name" value="Peroxidase, domain 2"/>
    <property type="match status" value="1"/>
</dbReference>
<keyword evidence="13" id="KW-0376">Hydrogen peroxide</keyword>
<reference evidence="20" key="2">
    <citation type="submission" date="2025-08" db="UniProtKB">
        <authorList>
            <consortium name="RefSeq"/>
        </authorList>
    </citation>
    <scope>IDENTIFICATION</scope>
    <source>
        <tissue evidence="20">Leaf</tissue>
    </source>
</reference>
<dbReference type="GeneID" id="110797276"/>
<dbReference type="EC" id="1.11.1.7" evidence="3"/>
<dbReference type="GO" id="GO:0006979">
    <property type="term" value="P:response to oxidative stress"/>
    <property type="evidence" value="ECO:0007669"/>
    <property type="project" value="InterPro"/>
</dbReference>
<keyword evidence="9 15" id="KW-0106">Calcium</keyword>
<keyword evidence="10" id="KW-0560">Oxidoreductase</keyword>
<dbReference type="PANTHER" id="PTHR31517">
    <property type="match status" value="1"/>
</dbReference>
<evidence type="ECO:0000256" key="15">
    <source>
        <dbReference type="PIRSR" id="PIRSR600823-3"/>
    </source>
</evidence>
<keyword evidence="8" id="KW-0732">Signal</keyword>
<proteinExistence type="inferred from homology"/>
<keyword evidence="4" id="KW-0964">Secreted</keyword>
<comment type="catalytic activity">
    <reaction evidence="1">
        <text>2 a phenolic donor + H2O2 = 2 a phenolic radical donor + 2 H2O</text>
        <dbReference type="Rhea" id="RHEA:56136"/>
        <dbReference type="ChEBI" id="CHEBI:15377"/>
        <dbReference type="ChEBI" id="CHEBI:16240"/>
        <dbReference type="ChEBI" id="CHEBI:139520"/>
        <dbReference type="ChEBI" id="CHEBI:139521"/>
        <dbReference type="EC" id="1.11.1.7"/>
    </reaction>
</comment>
<keyword evidence="7 15" id="KW-0479">Metal-binding</keyword>
<keyword evidence="19" id="KW-1185">Reference proteome</keyword>
<comment type="cofactor">
    <cofactor evidence="15">
        <name>Ca(2+)</name>
        <dbReference type="ChEBI" id="CHEBI:29108"/>
    </cofactor>
    <text evidence="15">Binds 2 calcium ions per subunit.</text>
</comment>
<comment type="similarity">
    <text evidence="17">Belongs to the peroxidase family.</text>
</comment>
<dbReference type="InterPro" id="IPR010255">
    <property type="entry name" value="Haem_peroxidase_sf"/>
</dbReference>
<dbReference type="FunFam" id="1.10.420.10:FF:000007">
    <property type="entry name" value="Peroxidase"/>
    <property type="match status" value="1"/>
</dbReference>
<evidence type="ECO:0000256" key="2">
    <source>
        <dbReference type="ARBA" id="ARBA00002322"/>
    </source>
</evidence>
<feature type="binding site" evidence="14">
    <location>
        <position position="79"/>
    </location>
    <ligand>
        <name>substrate</name>
    </ligand>
</feature>
<dbReference type="PANTHER" id="PTHR31517:SF59">
    <property type="entry name" value="PEROXIDASE"/>
    <property type="match status" value="1"/>
</dbReference>
<dbReference type="SUPFAM" id="SSF48113">
    <property type="entry name" value="Heme-dependent peroxidases"/>
    <property type="match status" value="1"/>
</dbReference>
<organism evidence="19 20">
    <name type="scientific">Spinacia oleracea</name>
    <name type="common">Spinach</name>
    <dbReference type="NCBI Taxonomy" id="3562"/>
    <lineage>
        <taxon>Eukaryota</taxon>
        <taxon>Viridiplantae</taxon>
        <taxon>Streptophyta</taxon>
        <taxon>Embryophyta</taxon>
        <taxon>Tracheophyta</taxon>
        <taxon>Spermatophyta</taxon>
        <taxon>Magnoliopsida</taxon>
        <taxon>eudicotyledons</taxon>
        <taxon>Gunneridae</taxon>
        <taxon>Pentapetalae</taxon>
        <taxon>Caryophyllales</taxon>
        <taxon>Chenopodiaceae</taxon>
        <taxon>Chenopodioideae</taxon>
        <taxon>Anserineae</taxon>
        <taxon>Spinacia</taxon>
    </lineage>
</organism>
<evidence type="ECO:0000256" key="11">
    <source>
        <dbReference type="ARBA" id="ARBA00023004"/>
    </source>
</evidence>
<feature type="domain" description="Plant heme peroxidase family profile" evidence="18">
    <location>
        <begin position="1"/>
        <end position="242"/>
    </location>
</feature>
<evidence type="ECO:0000256" key="5">
    <source>
        <dbReference type="ARBA" id="ARBA00022559"/>
    </source>
</evidence>
<dbReference type="GO" id="GO:0046872">
    <property type="term" value="F:metal ion binding"/>
    <property type="evidence" value="ECO:0007669"/>
    <property type="project" value="UniProtKB-KW"/>
</dbReference>
<dbReference type="InterPro" id="IPR002016">
    <property type="entry name" value="Haem_peroxidase"/>
</dbReference>
<keyword evidence="12 16" id="KW-1015">Disulfide bond</keyword>
<dbReference type="KEGG" id="soe:110797276"/>
<gene>
    <name evidence="20" type="primary">LOC110797276</name>
</gene>
<feature type="binding site" evidence="15">
    <location>
        <position position="111"/>
    </location>
    <ligand>
        <name>Ca(2+)</name>
        <dbReference type="ChEBI" id="CHEBI:29108"/>
        <label>2</label>
    </ligand>
</feature>
<name>A0A9R0J022_SPIOL</name>
<evidence type="ECO:0000313" key="19">
    <source>
        <dbReference type="Proteomes" id="UP000813463"/>
    </source>
</evidence>
<dbReference type="InterPro" id="IPR000823">
    <property type="entry name" value="Peroxidase_pln"/>
</dbReference>
<sequence>MDFLPRKQQVPTLISVRGYQVIDTLKDIAEAQCPGVVSCADIIAIATKQVIKMGGGPDYPVQTGRNDGLVSRAEDVNLPSPFLTVSESIAAFSAKKFTPEEMVLLLGCGHTVGISHCEFFQDTLYQGNTQFDPMMDPILRKQLQPTCPKDSNSNNIAFLHQNPKSSNILDNSFFVQILNQRGILPIDQALARDPQTIGFVQQFAQSGSLFNTKLASAMLKLQALDVLTGNQGQVRRTCSRFN</sequence>
<feature type="disulfide bond" evidence="16">
    <location>
        <begin position="39"/>
        <end position="238"/>
    </location>
</feature>
<evidence type="ECO:0000313" key="20">
    <source>
        <dbReference type="RefSeq" id="XP_021858063.1"/>
    </source>
</evidence>
<evidence type="ECO:0000256" key="3">
    <source>
        <dbReference type="ARBA" id="ARBA00012313"/>
    </source>
</evidence>
<evidence type="ECO:0000256" key="6">
    <source>
        <dbReference type="ARBA" id="ARBA00022617"/>
    </source>
</evidence>
<dbReference type="GO" id="GO:0042744">
    <property type="term" value="P:hydrogen peroxide catabolic process"/>
    <property type="evidence" value="ECO:0007669"/>
    <property type="project" value="UniProtKB-KW"/>
</dbReference>
<dbReference type="GO" id="GO:0140825">
    <property type="term" value="F:lactoperoxidase activity"/>
    <property type="evidence" value="ECO:0007669"/>
    <property type="project" value="UniProtKB-EC"/>
</dbReference>